<keyword evidence="2" id="KW-1208">Phospholipid metabolism</keyword>
<dbReference type="GO" id="GO:0004103">
    <property type="term" value="F:choline kinase activity"/>
    <property type="evidence" value="ECO:0007669"/>
    <property type="project" value="TreeGrafter"/>
</dbReference>
<dbReference type="Proteomes" id="UP000053660">
    <property type="component" value="Unassembled WGS sequence"/>
</dbReference>
<dbReference type="OrthoDB" id="3649325at2759"/>
<keyword evidence="5" id="KW-1185">Reference proteome</keyword>
<keyword evidence="1" id="KW-0443">Lipid metabolism</keyword>
<dbReference type="Gene3D" id="3.30.200.20">
    <property type="entry name" value="Phosphorylase Kinase, domain 1"/>
    <property type="match status" value="1"/>
</dbReference>
<accession>A0A0B1TFU0</accession>
<keyword evidence="1" id="KW-0444">Lipid biosynthesis</keyword>
<dbReference type="AlphaFoldDB" id="A0A0B1TFU0"/>
<keyword evidence="4" id="KW-0808">Transferase</keyword>
<evidence type="ECO:0000256" key="3">
    <source>
        <dbReference type="ARBA" id="ARBA00038211"/>
    </source>
</evidence>
<evidence type="ECO:0000256" key="2">
    <source>
        <dbReference type="ARBA" id="ARBA00023264"/>
    </source>
</evidence>
<dbReference type="GO" id="GO:0006646">
    <property type="term" value="P:phosphatidylethanolamine biosynthetic process"/>
    <property type="evidence" value="ECO:0007669"/>
    <property type="project" value="TreeGrafter"/>
</dbReference>
<dbReference type="InterPro" id="IPR011009">
    <property type="entry name" value="Kinase-like_dom_sf"/>
</dbReference>
<keyword evidence="4" id="KW-0418">Kinase</keyword>
<dbReference type="Pfam" id="PF01633">
    <property type="entry name" value="Choline_kinase"/>
    <property type="match status" value="1"/>
</dbReference>
<protein>
    <submittedName>
        <fullName evidence="4">Choline/ethanolamine kinase</fullName>
    </submittedName>
</protein>
<evidence type="ECO:0000313" key="4">
    <source>
        <dbReference type="EMBL" id="KHJ94652.1"/>
    </source>
</evidence>
<name>A0A0B1TFU0_OESDE</name>
<reference evidence="4 5" key="1">
    <citation type="submission" date="2014-03" db="EMBL/GenBank/DDBJ databases">
        <title>Draft genome of the hookworm Oesophagostomum dentatum.</title>
        <authorList>
            <person name="Mitreva M."/>
        </authorList>
    </citation>
    <scope>NUCLEOTIDE SEQUENCE [LARGE SCALE GENOMIC DNA]</scope>
    <source>
        <strain evidence="4 5">OD-Hann</strain>
    </source>
</reference>
<dbReference type="PANTHER" id="PTHR22603">
    <property type="entry name" value="CHOLINE/ETHANOALAMINE KINASE"/>
    <property type="match status" value="1"/>
</dbReference>
<evidence type="ECO:0000256" key="1">
    <source>
        <dbReference type="ARBA" id="ARBA00023209"/>
    </source>
</evidence>
<keyword evidence="1" id="KW-0594">Phospholipid biosynthesis</keyword>
<evidence type="ECO:0000313" key="5">
    <source>
        <dbReference type="Proteomes" id="UP000053660"/>
    </source>
</evidence>
<organism evidence="4 5">
    <name type="scientific">Oesophagostomum dentatum</name>
    <name type="common">Nodular worm</name>
    <dbReference type="NCBI Taxonomy" id="61180"/>
    <lineage>
        <taxon>Eukaryota</taxon>
        <taxon>Metazoa</taxon>
        <taxon>Ecdysozoa</taxon>
        <taxon>Nematoda</taxon>
        <taxon>Chromadorea</taxon>
        <taxon>Rhabditida</taxon>
        <taxon>Rhabditina</taxon>
        <taxon>Rhabditomorpha</taxon>
        <taxon>Strongyloidea</taxon>
        <taxon>Strongylidae</taxon>
        <taxon>Oesophagostomum</taxon>
    </lineage>
</organism>
<dbReference type="SUPFAM" id="SSF56112">
    <property type="entry name" value="Protein kinase-like (PK-like)"/>
    <property type="match status" value="1"/>
</dbReference>
<sequence>MTAVNGICTAESVLKLFSNFDPKKPDPAIICKARSLCAEYLGGAWKNVDDSHFILTKVSGGLTNLVFICALSPEVTDFGNEPRSVLLRIQTQTDTLQLMREVAVFTTLNGHGFGPKLLGLFPGGRIEEFIPSRTLTKEEMCDTGIIASLATLNAKLNSIDMPLPKAPQLIPLCRSWLARYVGNGGGSLEMKQTAVYGDVEFPKVLTVKQLEEELDEVERFLEKQASPSVFCHNDIVAANVLLKNEDGVKGDVVDESRLVIIDFEFGCYNHRAHEIANSMAEHGMRYGLLSHPYYDTDLRAMEDEDYARTFCSAYLDQLYKDHDSEAKLKSQFLTGNREEDLRRLMAEGRRYLGLPHLFWGIWNMICMQELGMVDGLDFQVHAIDRLVMYYKFKPNMYKY</sequence>
<dbReference type="EMBL" id="KN550248">
    <property type="protein sequence ID" value="KHJ94652.1"/>
    <property type="molecule type" value="Genomic_DNA"/>
</dbReference>
<comment type="similarity">
    <text evidence="3">Belongs to the choline/ethanolamine kinase family.</text>
</comment>
<dbReference type="GO" id="GO:0004305">
    <property type="term" value="F:ethanolamine kinase activity"/>
    <property type="evidence" value="ECO:0007669"/>
    <property type="project" value="TreeGrafter"/>
</dbReference>
<gene>
    <name evidence="4" type="ORF">OESDEN_05413</name>
</gene>
<dbReference type="PANTHER" id="PTHR22603:SF93">
    <property type="entry name" value="RE24176P"/>
    <property type="match status" value="1"/>
</dbReference>
<dbReference type="GO" id="GO:0005737">
    <property type="term" value="C:cytoplasm"/>
    <property type="evidence" value="ECO:0007669"/>
    <property type="project" value="TreeGrafter"/>
</dbReference>
<proteinExistence type="inferred from homology"/>
<dbReference type="Gene3D" id="3.90.1200.10">
    <property type="match status" value="1"/>
</dbReference>